<dbReference type="RefSeq" id="WP_406645442.1">
    <property type="nucleotide sequence ID" value="NZ_CP123584.1"/>
</dbReference>
<proteinExistence type="predicted"/>
<dbReference type="EMBL" id="CP123584">
    <property type="protein sequence ID" value="WZK88078.1"/>
    <property type="molecule type" value="Genomic_DNA"/>
</dbReference>
<gene>
    <name evidence="1" type="ORF">QEZ52_15910</name>
</gene>
<accession>A0ABZ2XQT5</accession>
<evidence type="ECO:0000313" key="2">
    <source>
        <dbReference type="Proteomes" id="UP001623232"/>
    </source>
</evidence>
<reference evidence="1 2" key="1">
    <citation type="submission" date="2023-04" db="EMBL/GenBank/DDBJ databases">
        <title>Complete genome sequence of Alisedimentitalea scapharcae.</title>
        <authorList>
            <person name="Rong J.-C."/>
            <person name="Yi M.-L."/>
            <person name="Zhao Q."/>
        </authorList>
    </citation>
    <scope>NUCLEOTIDE SEQUENCE [LARGE SCALE GENOMIC DNA]</scope>
    <source>
        <strain evidence="1 2">KCTC 42119</strain>
    </source>
</reference>
<evidence type="ECO:0000313" key="1">
    <source>
        <dbReference type="EMBL" id="WZK88078.1"/>
    </source>
</evidence>
<organism evidence="1 2">
    <name type="scientific">Aliisedimentitalea scapharcae</name>
    <dbReference type="NCBI Taxonomy" id="1524259"/>
    <lineage>
        <taxon>Bacteria</taxon>
        <taxon>Pseudomonadati</taxon>
        <taxon>Pseudomonadota</taxon>
        <taxon>Alphaproteobacteria</taxon>
        <taxon>Rhodobacterales</taxon>
        <taxon>Roseobacteraceae</taxon>
        <taxon>Aliisedimentitalea</taxon>
    </lineage>
</organism>
<name>A0ABZ2XQT5_9RHOB</name>
<sequence length="125" mass="13936">MDTKKTSQLGPDPALIQHNRYSPAHFDCETAVLLRSVLLPVFDQATSWSQLIDTLTPKGYRLMFRQGLLCITDTETGTRVCGLTFLGLQMRDLVARLGRPCVIARPGSHADGDLLRHPPVRQTLH</sequence>
<dbReference type="Proteomes" id="UP001623232">
    <property type="component" value="Chromosome"/>
</dbReference>
<protein>
    <submittedName>
        <fullName evidence="1">Uncharacterized protein</fullName>
    </submittedName>
</protein>
<keyword evidence="2" id="KW-1185">Reference proteome</keyword>